<dbReference type="SMART" id="SM00181">
    <property type="entry name" value="EGF"/>
    <property type="match status" value="4"/>
</dbReference>
<keyword evidence="3" id="KW-0812">Transmembrane</keyword>
<dbReference type="GO" id="GO:0043235">
    <property type="term" value="C:receptor complex"/>
    <property type="evidence" value="ECO:0007669"/>
    <property type="project" value="TreeGrafter"/>
</dbReference>
<evidence type="ECO:0000256" key="7">
    <source>
        <dbReference type="ARBA" id="ARBA00023136"/>
    </source>
</evidence>
<dbReference type="InterPro" id="IPR001881">
    <property type="entry name" value="EGF-like_Ca-bd_dom"/>
</dbReference>
<dbReference type="CDD" id="cd00112">
    <property type="entry name" value="LDLa"/>
    <property type="match status" value="9"/>
</dbReference>
<feature type="non-terminal residue" evidence="13">
    <location>
        <position position="879"/>
    </location>
</feature>
<evidence type="ECO:0000259" key="12">
    <source>
        <dbReference type="PROSITE" id="PS01186"/>
    </source>
</evidence>
<dbReference type="InterPro" id="IPR018097">
    <property type="entry name" value="EGF_Ca-bd_CS"/>
</dbReference>
<dbReference type="GO" id="GO:0005886">
    <property type="term" value="C:plasma membrane"/>
    <property type="evidence" value="ECO:0007669"/>
    <property type="project" value="TreeGrafter"/>
</dbReference>
<evidence type="ECO:0000256" key="8">
    <source>
        <dbReference type="ARBA" id="ARBA00023157"/>
    </source>
</evidence>
<dbReference type="Gene3D" id="4.10.400.10">
    <property type="entry name" value="Low-density Lipoprotein Receptor"/>
    <property type="match status" value="11"/>
</dbReference>
<keyword evidence="8 11" id="KW-1015">Disulfide bond</keyword>
<keyword evidence="4" id="KW-0732">Signal</keyword>
<proteinExistence type="predicted"/>
<dbReference type="PRINTS" id="PR00261">
    <property type="entry name" value="LDLRECEPTOR"/>
</dbReference>
<organism evidence="13 14">
    <name type="scientific">Lasius niger</name>
    <name type="common">Black garden ant</name>
    <dbReference type="NCBI Taxonomy" id="67767"/>
    <lineage>
        <taxon>Eukaryota</taxon>
        <taxon>Metazoa</taxon>
        <taxon>Ecdysozoa</taxon>
        <taxon>Arthropoda</taxon>
        <taxon>Hexapoda</taxon>
        <taxon>Insecta</taxon>
        <taxon>Pterygota</taxon>
        <taxon>Neoptera</taxon>
        <taxon>Endopterygota</taxon>
        <taxon>Hymenoptera</taxon>
        <taxon>Apocrita</taxon>
        <taxon>Aculeata</taxon>
        <taxon>Formicoidea</taxon>
        <taxon>Formicidae</taxon>
        <taxon>Formicinae</taxon>
        <taxon>Lasius</taxon>
        <taxon>Lasius</taxon>
    </lineage>
</organism>
<evidence type="ECO:0000256" key="6">
    <source>
        <dbReference type="ARBA" id="ARBA00022989"/>
    </source>
</evidence>
<evidence type="ECO:0000256" key="9">
    <source>
        <dbReference type="ARBA" id="ARBA00023170"/>
    </source>
</evidence>
<feature type="disulfide bond" evidence="11">
    <location>
        <begin position="803"/>
        <end position="821"/>
    </location>
</feature>
<comment type="subcellular location">
    <subcellularLocation>
        <location evidence="1">Membrane</location>
        <topology evidence="1">Single-pass membrane protein</topology>
    </subcellularLocation>
</comment>
<evidence type="ECO:0000256" key="10">
    <source>
        <dbReference type="ARBA" id="ARBA00023180"/>
    </source>
</evidence>
<dbReference type="FunFam" id="4.10.400.10:FF:000065">
    <property type="entry name" value="Transmembrane protease serine 7"/>
    <property type="match status" value="1"/>
</dbReference>
<gene>
    <name evidence="13" type="ORF">RF55_6004</name>
</gene>
<dbReference type="STRING" id="67767.A0A0J7NMX3"/>
<dbReference type="PANTHER" id="PTHR22722:SF14">
    <property type="entry name" value="MEGALIN, ISOFORM A"/>
    <property type="match status" value="1"/>
</dbReference>
<dbReference type="InterPro" id="IPR011042">
    <property type="entry name" value="6-blade_b-propeller_TolB-like"/>
</dbReference>
<dbReference type="SMART" id="SM00179">
    <property type="entry name" value="EGF_CA"/>
    <property type="match status" value="2"/>
</dbReference>
<dbReference type="SUPFAM" id="SSF57196">
    <property type="entry name" value="EGF/Laminin"/>
    <property type="match status" value="2"/>
</dbReference>
<evidence type="ECO:0000256" key="1">
    <source>
        <dbReference type="ARBA" id="ARBA00004167"/>
    </source>
</evidence>
<dbReference type="Pfam" id="PF00057">
    <property type="entry name" value="Ldl_recept_a"/>
    <property type="match status" value="9"/>
</dbReference>
<dbReference type="FunFam" id="2.10.25.10:FF:000010">
    <property type="entry name" value="Pro-epidermal growth factor"/>
    <property type="match status" value="1"/>
</dbReference>
<dbReference type="PROSITE" id="PS01186">
    <property type="entry name" value="EGF_2"/>
    <property type="match status" value="1"/>
</dbReference>
<feature type="disulfide bond" evidence="11">
    <location>
        <begin position="715"/>
        <end position="727"/>
    </location>
</feature>
<keyword evidence="14" id="KW-1185">Reference proteome</keyword>
<dbReference type="GO" id="GO:0005509">
    <property type="term" value="F:calcium ion binding"/>
    <property type="evidence" value="ECO:0007669"/>
    <property type="project" value="InterPro"/>
</dbReference>
<dbReference type="InterPro" id="IPR051221">
    <property type="entry name" value="LDLR-related"/>
</dbReference>
<dbReference type="FunFam" id="4.10.400.10:FF:000002">
    <property type="entry name" value="Low-density lipoprotein receptor-related protein 1"/>
    <property type="match status" value="1"/>
</dbReference>
<feature type="disulfide bond" evidence="11">
    <location>
        <begin position="722"/>
        <end position="740"/>
    </location>
</feature>
<evidence type="ECO:0000313" key="14">
    <source>
        <dbReference type="Proteomes" id="UP000036403"/>
    </source>
</evidence>
<evidence type="ECO:0000256" key="5">
    <source>
        <dbReference type="ARBA" id="ARBA00022737"/>
    </source>
</evidence>
<feature type="disulfide bond" evidence="11">
    <location>
        <begin position="796"/>
        <end position="808"/>
    </location>
</feature>
<feature type="disulfide bond" evidence="11">
    <location>
        <begin position="851"/>
        <end position="869"/>
    </location>
</feature>
<dbReference type="SUPFAM" id="SSF63825">
    <property type="entry name" value="YWTD domain"/>
    <property type="match status" value="1"/>
</dbReference>
<feature type="disulfide bond" evidence="11">
    <location>
        <begin position="734"/>
        <end position="749"/>
    </location>
</feature>
<evidence type="ECO:0000256" key="3">
    <source>
        <dbReference type="ARBA" id="ARBA00022692"/>
    </source>
</evidence>
<dbReference type="Gene3D" id="2.10.25.10">
    <property type="entry name" value="Laminin"/>
    <property type="match status" value="2"/>
</dbReference>
<feature type="domain" description="EGF-like" evidence="12">
    <location>
        <begin position="200"/>
        <end position="215"/>
    </location>
</feature>
<sequence>MLVYPHNIICTIDEFKCKNNNCIPQGKFCDAVKDCTDGSDEYDGCVNELKCDDKFRCNDKYCVRKNWVCDGKGDCPDGSDEWNCDNKTLSASECEIANNGFFCKNQRCISFDVVCNEKDDCGDGSDEGATCKLLSDSCDLIASKCSYGCKQTPSGPVCICKPGYVINHNINNYTCTDIDECQIYGKCDQGCMNTAGSYKCTCERGYILQDDMKTCKADGGEATLVFSTETEIRAVYLDSKIYFTAAANLSHAIDVAVDDEDYLYCSDVMEDSVQTIVKGMIGGKHEAIVTAGTILASDKRTNQIIRYDPNSGIIKNLIPFENKILGGMAFDHIGNNLYLLNEEDRTVEVHSLTTMTKTVFYFKDQPCDIALAPEEGTMFIVFRYGIFDRSYRLDKMKMNGIGSGNLIRHFMGPTVSLHYDRDKKTLFSIDENSGYIMSYQDEDQHLLRTGLKKPVSLTTAGDNIFWTQRDSNLLYWTDYEMRNVYSFHKQVAFRMSKSVETPLVIALHNIVTHEERGCQKNNGNCSHTCACPPGMMLNANNRTCTLQSECLADEIKCSEHDICIKRQQWCDGNIDCPNSEDEENDCGETGTCEKGQFMCKDGTCINSKDRCNFNNDCPDKSDEEGCPTQQCRSNEFQCRDGTCISNSLECDGYNDCSDFSDEINNNCNERTCPPSKFMCKDGRTCIPKEWECDGERDCSDGSDEIGDECKNVNICGDGKFKCNNGRCISSSLKCNGINDCGDETDERHCLNEKFGHNCTKDEYLCFNTDICLPKKVRCNGVQDCPKNDDEHRCAYCFNDEFACDNQRCIPQIWVCDKTDDCGDKSDEKDCGGNKWRNANVNTSNVCEEFKCAMGTCLPFSKVCDGIRDCPDNSDENGEC</sequence>
<keyword evidence="10" id="KW-0325">Glycoprotein</keyword>
<dbReference type="OrthoDB" id="8831087at2759"/>
<feature type="disulfide bond" evidence="11">
    <location>
        <begin position="17"/>
        <end position="35"/>
    </location>
</feature>
<feature type="disulfide bond" evidence="11">
    <location>
        <begin position="815"/>
        <end position="830"/>
    </location>
</feature>
<dbReference type="InterPro" id="IPR000152">
    <property type="entry name" value="EGF-type_Asp/Asn_hydroxyl_site"/>
</dbReference>
<dbReference type="Gene3D" id="2.120.10.30">
    <property type="entry name" value="TolB, C-terminal domain"/>
    <property type="match status" value="1"/>
</dbReference>
<feature type="disulfide bond" evidence="11">
    <location>
        <begin position="592"/>
        <end position="604"/>
    </location>
</feature>
<dbReference type="EMBL" id="LBMM01003169">
    <property type="protein sequence ID" value="KMQ93865.1"/>
    <property type="molecule type" value="Genomic_DNA"/>
</dbReference>
<dbReference type="PANTHER" id="PTHR22722">
    <property type="entry name" value="LOW-DENSITY LIPOPROTEIN RECEPTOR-RELATED PROTEIN 2-RELATED"/>
    <property type="match status" value="1"/>
</dbReference>
<dbReference type="InterPro" id="IPR000742">
    <property type="entry name" value="EGF"/>
</dbReference>
<keyword evidence="7" id="KW-0472">Membrane</keyword>
<dbReference type="InterPro" id="IPR023415">
    <property type="entry name" value="LDLR_class-A_CS"/>
</dbReference>
<keyword evidence="2" id="KW-0245">EGF-like domain</keyword>
<feature type="disulfide bond" evidence="11">
    <location>
        <begin position="57"/>
        <end position="75"/>
    </location>
</feature>
<feature type="disulfide bond" evidence="11">
    <location>
        <begin position="69"/>
        <end position="84"/>
    </location>
</feature>
<dbReference type="PaxDb" id="67767-A0A0J7NMX3"/>
<feature type="disulfide bond" evidence="11">
    <location>
        <begin position="638"/>
        <end position="656"/>
    </location>
</feature>
<comment type="caution">
    <text evidence="13">The sequence shown here is derived from an EMBL/GenBank/DDBJ whole genome shotgun (WGS) entry which is preliminary data.</text>
</comment>
<comment type="caution">
    <text evidence="11">Lacks conserved residue(s) required for the propagation of feature annotation.</text>
</comment>
<dbReference type="AlphaFoldDB" id="A0A0J7NMX3"/>
<keyword evidence="6" id="KW-1133">Transmembrane helix</keyword>
<reference evidence="13 14" key="1">
    <citation type="submission" date="2015-04" db="EMBL/GenBank/DDBJ databases">
        <title>Lasius niger genome sequencing.</title>
        <authorList>
            <person name="Konorov E.A."/>
            <person name="Nikitin M.A."/>
            <person name="Kirill M.V."/>
            <person name="Chang P."/>
        </authorList>
    </citation>
    <scope>NUCLEOTIDE SEQUENCE [LARGE SCALE GENOMIC DNA]</scope>
    <source>
        <tissue evidence="13">Whole</tissue>
    </source>
</reference>
<dbReference type="PROSITE" id="PS00010">
    <property type="entry name" value="ASX_HYDROXYL"/>
    <property type="match status" value="1"/>
</dbReference>
<dbReference type="InterPro" id="IPR036055">
    <property type="entry name" value="LDL_receptor-like_sf"/>
</dbReference>
<feature type="disulfide bond" evidence="11">
    <location>
        <begin position="631"/>
        <end position="643"/>
    </location>
</feature>
<accession>A0A0J7NMX3</accession>
<evidence type="ECO:0000313" key="13">
    <source>
        <dbReference type="EMBL" id="KMQ93865.1"/>
    </source>
</evidence>
<protein>
    <submittedName>
        <fullName evidence="13">Vitellogenin receptor</fullName>
    </submittedName>
</protein>
<dbReference type="CDD" id="cd00054">
    <property type="entry name" value="EGF_CA"/>
    <property type="match status" value="1"/>
</dbReference>
<dbReference type="SUPFAM" id="SSF57424">
    <property type="entry name" value="LDL receptor-like module"/>
    <property type="match status" value="11"/>
</dbReference>
<dbReference type="Proteomes" id="UP000036403">
    <property type="component" value="Unassembled WGS sequence"/>
</dbReference>
<evidence type="ECO:0000256" key="2">
    <source>
        <dbReference type="ARBA" id="ARBA00022536"/>
    </source>
</evidence>
<name>A0A0J7NMX3_LASNI</name>
<feature type="disulfide bond" evidence="11">
    <location>
        <begin position="611"/>
        <end position="626"/>
    </location>
</feature>
<feature type="disulfide bond" evidence="11">
    <location>
        <begin position="599"/>
        <end position="617"/>
    </location>
</feature>
<feature type="disulfide bond" evidence="11">
    <location>
        <begin position="778"/>
        <end position="793"/>
    </location>
</feature>
<evidence type="ECO:0000256" key="11">
    <source>
        <dbReference type="PROSITE-ProRule" id="PRU00124"/>
    </source>
</evidence>
<dbReference type="PROSITE" id="PS01187">
    <property type="entry name" value="EGF_CA"/>
    <property type="match status" value="1"/>
</dbReference>
<keyword evidence="9 13" id="KW-0675">Receptor</keyword>
<dbReference type="SMART" id="SM00192">
    <property type="entry name" value="LDLa"/>
    <property type="match status" value="11"/>
</dbReference>
<dbReference type="InterPro" id="IPR002172">
    <property type="entry name" value="LDrepeatLR_classA_rpt"/>
</dbReference>
<dbReference type="PROSITE" id="PS50068">
    <property type="entry name" value="LDLRA_2"/>
    <property type="match status" value="11"/>
</dbReference>
<dbReference type="PROSITE" id="PS01209">
    <property type="entry name" value="LDLRA_1"/>
    <property type="match status" value="7"/>
</dbReference>
<evidence type="ECO:0000256" key="4">
    <source>
        <dbReference type="ARBA" id="ARBA00022729"/>
    </source>
</evidence>
<feature type="disulfide bond" evidence="11">
    <location>
        <begin position="10"/>
        <end position="22"/>
    </location>
</feature>
<feature type="disulfide bond" evidence="11">
    <location>
        <begin position="103"/>
        <end position="121"/>
    </location>
</feature>
<keyword evidence="5" id="KW-0677">Repeat</keyword>